<evidence type="ECO:0000313" key="1">
    <source>
        <dbReference type="EMBL" id="CAK5271838.1"/>
    </source>
</evidence>
<sequence>GTLHGHIKLPNEPRNPTLPRISTFVGVICAATTPEHRPNDFWSPFPKPSRLALFAVSSLRMCIPRSSMNRLNRHDNRYLKTQKYDGCASQISGLMGLKLASSNSAMQCKM</sequence>
<evidence type="ECO:0000313" key="2">
    <source>
        <dbReference type="Proteomes" id="UP001295794"/>
    </source>
</evidence>
<feature type="non-terminal residue" evidence="1">
    <location>
        <position position="110"/>
    </location>
</feature>
<reference evidence="1" key="1">
    <citation type="submission" date="2023-11" db="EMBL/GenBank/DDBJ databases">
        <authorList>
            <person name="De Vega J J."/>
            <person name="De Vega J J."/>
        </authorList>
    </citation>
    <scope>NUCLEOTIDE SEQUENCE</scope>
</reference>
<keyword evidence="2" id="KW-1185">Reference proteome</keyword>
<dbReference type="EMBL" id="CAVNYO010000177">
    <property type="protein sequence ID" value="CAK5271838.1"/>
    <property type="molecule type" value="Genomic_DNA"/>
</dbReference>
<accession>A0AAD2Q3F2</accession>
<organism evidence="1 2">
    <name type="scientific">Mycena citricolor</name>
    <dbReference type="NCBI Taxonomy" id="2018698"/>
    <lineage>
        <taxon>Eukaryota</taxon>
        <taxon>Fungi</taxon>
        <taxon>Dikarya</taxon>
        <taxon>Basidiomycota</taxon>
        <taxon>Agaricomycotina</taxon>
        <taxon>Agaricomycetes</taxon>
        <taxon>Agaricomycetidae</taxon>
        <taxon>Agaricales</taxon>
        <taxon>Marasmiineae</taxon>
        <taxon>Mycenaceae</taxon>
        <taxon>Mycena</taxon>
    </lineage>
</organism>
<dbReference type="AlphaFoldDB" id="A0AAD2Q3F2"/>
<proteinExistence type="predicted"/>
<comment type="caution">
    <text evidence="1">The sequence shown here is derived from an EMBL/GenBank/DDBJ whole genome shotgun (WGS) entry which is preliminary data.</text>
</comment>
<gene>
    <name evidence="1" type="ORF">MYCIT1_LOCUS17187</name>
</gene>
<protein>
    <submittedName>
        <fullName evidence="1">Uncharacterized protein</fullName>
    </submittedName>
</protein>
<name>A0AAD2Q3F2_9AGAR</name>
<dbReference type="Proteomes" id="UP001295794">
    <property type="component" value="Unassembled WGS sequence"/>
</dbReference>